<dbReference type="Pfam" id="PF13966">
    <property type="entry name" value="zf-RVT"/>
    <property type="match status" value="1"/>
</dbReference>
<dbReference type="RefSeq" id="XP_071933115.1">
    <property type="nucleotide sequence ID" value="XM_072077014.1"/>
</dbReference>
<evidence type="ECO:0000259" key="1">
    <source>
        <dbReference type="Pfam" id="PF13966"/>
    </source>
</evidence>
<feature type="domain" description="Reverse transcriptase zinc-binding" evidence="1">
    <location>
        <begin position="48"/>
        <end position="132"/>
    </location>
</feature>
<sequence>MEDREWVVWKLAEVLPCDMVQQVLAMAGLDGASPDRMIWLASSSGQFSLWFTYREVREMKPSSFLFCQIWHASVPLKMSFFILRLLSNRLPLDDVLVTRGFQLPSKCSCYLVSNTESLRHLFLEGELATAVWQFFGSVGRLALNVSHVRVWLIGWWLKPVKSK</sequence>
<reference evidence="3" key="1">
    <citation type="submission" date="2025-08" db="UniProtKB">
        <authorList>
            <consortium name="RefSeq"/>
        </authorList>
    </citation>
    <scope>IDENTIFICATION</scope>
    <source>
        <tissue evidence="3">Leaves</tissue>
    </source>
</reference>
<accession>A0ABM4WMW0</accession>
<protein>
    <recommendedName>
        <fullName evidence="1">Reverse transcriptase zinc-binding domain-containing protein</fullName>
    </recommendedName>
</protein>
<evidence type="ECO:0000313" key="3">
    <source>
        <dbReference type="RefSeq" id="XP_071933115.1"/>
    </source>
</evidence>
<dbReference type="Proteomes" id="UP001652660">
    <property type="component" value="Chromosome 2c"/>
</dbReference>
<proteinExistence type="predicted"/>
<gene>
    <name evidence="3" type="primary">LOC140035688</name>
</gene>
<name>A0ABM4WMW0_COFAR</name>
<dbReference type="InterPro" id="IPR026960">
    <property type="entry name" value="RVT-Znf"/>
</dbReference>
<keyword evidence="2" id="KW-1185">Reference proteome</keyword>
<dbReference type="GeneID" id="140035688"/>
<organism evidence="2 3">
    <name type="scientific">Coffea arabica</name>
    <name type="common">Arabian coffee</name>
    <dbReference type="NCBI Taxonomy" id="13443"/>
    <lineage>
        <taxon>Eukaryota</taxon>
        <taxon>Viridiplantae</taxon>
        <taxon>Streptophyta</taxon>
        <taxon>Embryophyta</taxon>
        <taxon>Tracheophyta</taxon>
        <taxon>Spermatophyta</taxon>
        <taxon>Magnoliopsida</taxon>
        <taxon>eudicotyledons</taxon>
        <taxon>Gunneridae</taxon>
        <taxon>Pentapetalae</taxon>
        <taxon>asterids</taxon>
        <taxon>lamiids</taxon>
        <taxon>Gentianales</taxon>
        <taxon>Rubiaceae</taxon>
        <taxon>Ixoroideae</taxon>
        <taxon>Gardenieae complex</taxon>
        <taxon>Bertiereae - Coffeeae clade</taxon>
        <taxon>Coffeeae</taxon>
        <taxon>Coffea</taxon>
    </lineage>
</organism>
<evidence type="ECO:0000313" key="2">
    <source>
        <dbReference type="Proteomes" id="UP001652660"/>
    </source>
</evidence>